<evidence type="ECO:0000313" key="2">
    <source>
        <dbReference type="EMBL" id="TCL10254.1"/>
    </source>
</evidence>
<gene>
    <name evidence="2" type="ORF">BXY66_2323</name>
</gene>
<organism evidence="2 3">
    <name type="scientific">Shimia isoporae</name>
    <dbReference type="NCBI Taxonomy" id="647720"/>
    <lineage>
        <taxon>Bacteria</taxon>
        <taxon>Pseudomonadati</taxon>
        <taxon>Pseudomonadota</taxon>
        <taxon>Alphaproteobacteria</taxon>
        <taxon>Rhodobacterales</taxon>
        <taxon>Roseobacteraceae</taxon>
    </lineage>
</organism>
<feature type="transmembrane region" description="Helical" evidence="1">
    <location>
        <begin position="95"/>
        <end position="117"/>
    </location>
</feature>
<proteinExistence type="predicted"/>
<accession>A0A4R1NPG3</accession>
<protein>
    <submittedName>
        <fullName evidence="2">Uncharacterized protein</fullName>
    </submittedName>
</protein>
<dbReference type="EMBL" id="SMGR01000001">
    <property type="protein sequence ID" value="TCL10254.1"/>
    <property type="molecule type" value="Genomic_DNA"/>
</dbReference>
<sequence length="123" mass="14145">MDAQTLDRKTDEVLLLAKAKFGVRSKSLDKAMKKIGRRVPNWLHKEAAVIADARGLTGHPKLMMQMDHVRVQRAFDSIKAHLETVDRRERRIDRILDVLGSVSFNLIVLTALVILFLRWRGFI</sequence>
<dbReference type="Proteomes" id="UP000295673">
    <property type="component" value="Unassembled WGS sequence"/>
</dbReference>
<evidence type="ECO:0000313" key="3">
    <source>
        <dbReference type="Proteomes" id="UP000295673"/>
    </source>
</evidence>
<comment type="caution">
    <text evidence="2">The sequence shown here is derived from an EMBL/GenBank/DDBJ whole genome shotgun (WGS) entry which is preliminary data.</text>
</comment>
<name>A0A4R1NPG3_9RHOB</name>
<keyword evidence="3" id="KW-1185">Reference proteome</keyword>
<keyword evidence="1" id="KW-1133">Transmembrane helix</keyword>
<keyword evidence="1" id="KW-0472">Membrane</keyword>
<keyword evidence="1" id="KW-0812">Transmembrane</keyword>
<dbReference type="AlphaFoldDB" id="A0A4R1NPG3"/>
<evidence type="ECO:0000256" key="1">
    <source>
        <dbReference type="SAM" id="Phobius"/>
    </source>
</evidence>
<reference evidence="2 3" key="1">
    <citation type="submission" date="2019-03" db="EMBL/GenBank/DDBJ databases">
        <title>Genomic Encyclopedia of Archaeal and Bacterial Type Strains, Phase II (KMG-II): from individual species to whole genera.</title>
        <authorList>
            <person name="Goeker M."/>
        </authorList>
    </citation>
    <scope>NUCLEOTIDE SEQUENCE [LARGE SCALE GENOMIC DNA]</scope>
    <source>
        <strain evidence="2 3">DSM 26433</strain>
    </source>
</reference>